<organism evidence="4 5">
    <name type="scientific">Botryobasidium botryosum (strain FD-172 SS1)</name>
    <dbReference type="NCBI Taxonomy" id="930990"/>
    <lineage>
        <taxon>Eukaryota</taxon>
        <taxon>Fungi</taxon>
        <taxon>Dikarya</taxon>
        <taxon>Basidiomycota</taxon>
        <taxon>Agaricomycotina</taxon>
        <taxon>Agaricomycetes</taxon>
        <taxon>Cantharellales</taxon>
        <taxon>Botryobasidiaceae</taxon>
        <taxon>Botryobasidium</taxon>
    </lineage>
</organism>
<keyword evidence="2" id="KW-0472">Membrane</keyword>
<protein>
    <recommendedName>
        <fullName evidence="3">DUF6533 domain-containing protein</fullName>
    </recommendedName>
</protein>
<reference evidence="5" key="1">
    <citation type="journal article" date="2014" name="Proc. Natl. Acad. Sci. U.S.A.">
        <title>Extensive sampling of basidiomycete genomes demonstrates inadequacy of the white-rot/brown-rot paradigm for wood decay fungi.</title>
        <authorList>
            <person name="Riley R."/>
            <person name="Salamov A.A."/>
            <person name="Brown D.W."/>
            <person name="Nagy L.G."/>
            <person name="Floudas D."/>
            <person name="Held B.W."/>
            <person name="Levasseur A."/>
            <person name="Lombard V."/>
            <person name="Morin E."/>
            <person name="Otillar R."/>
            <person name="Lindquist E.A."/>
            <person name="Sun H."/>
            <person name="LaButti K.M."/>
            <person name="Schmutz J."/>
            <person name="Jabbour D."/>
            <person name="Luo H."/>
            <person name="Baker S.E."/>
            <person name="Pisabarro A.G."/>
            <person name="Walton J.D."/>
            <person name="Blanchette R.A."/>
            <person name="Henrissat B."/>
            <person name="Martin F."/>
            <person name="Cullen D."/>
            <person name="Hibbett D.S."/>
            <person name="Grigoriev I.V."/>
        </authorList>
    </citation>
    <scope>NUCLEOTIDE SEQUENCE [LARGE SCALE GENOMIC DNA]</scope>
    <source>
        <strain evidence="5">FD-172 SS1</strain>
    </source>
</reference>
<feature type="transmembrane region" description="Helical" evidence="2">
    <location>
        <begin position="202"/>
        <end position="228"/>
    </location>
</feature>
<feature type="transmembrane region" description="Helical" evidence="2">
    <location>
        <begin position="93"/>
        <end position="113"/>
    </location>
</feature>
<feature type="transmembrane region" description="Helical" evidence="2">
    <location>
        <begin position="125"/>
        <end position="146"/>
    </location>
</feature>
<dbReference type="OrthoDB" id="3242376at2759"/>
<dbReference type="Pfam" id="PF20151">
    <property type="entry name" value="DUF6533"/>
    <property type="match status" value="1"/>
</dbReference>
<name>A0A067LWG3_BOTB1</name>
<feature type="domain" description="DUF6533" evidence="3">
    <location>
        <begin position="60"/>
        <end position="104"/>
    </location>
</feature>
<dbReference type="HOGENOM" id="CLU_035509_19_0_1"/>
<dbReference type="Proteomes" id="UP000027195">
    <property type="component" value="Unassembled WGS sequence"/>
</dbReference>
<dbReference type="EMBL" id="KL198105">
    <property type="protein sequence ID" value="KDQ07524.1"/>
    <property type="molecule type" value="Genomic_DNA"/>
</dbReference>
<gene>
    <name evidence="4" type="ORF">BOTBODRAFT_607580</name>
</gene>
<feature type="region of interest" description="Disordered" evidence="1">
    <location>
        <begin position="343"/>
        <end position="373"/>
    </location>
</feature>
<evidence type="ECO:0000256" key="1">
    <source>
        <dbReference type="SAM" id="MobiDB-lite"/>
    </source>
</evidence>
<sequence length="397" mass="44348">MNFHQVVGPRLFDRHRQPQLPIEHHGVLYGAQIHDGPTNVSLWYSPKSHCTLSRILTRPCVAAGFVTMVYDHGLSFSTEVELVWKAPWSSAKFLFLFVRYFTIISIVLTNWVLPYTDPLASCRVVVPLATALQIPCHAAADLLLLLRVYALWNRKRSAFVLLVGTYVVGYVSVPIFAGIGVAQMSDHRGGAAGHYLCYDHKSWAAVLVWPLSITFDVVAFTMTLIKGIEQSRTLQFRSRLLHVLCRDGLLYFVAIVLVKSLNVFTWSLAPLAYFSLGTYFDWATVSLLTTRMFLNLRSAMHDTDWLGNPLPRPGRKHSIDGNAIASSNSGSTLVRFHSDALAMGRPGSSGTGGSWDRNPKRESLLRGGVSDPGRAEKWAELSTWPSDFRKLDDNDRV</sequence>
<dbReference type="InParanoid" id="A0A067LWG3"/>
<keyword evidence="5" id="KW-1185">Reference proteome</keyword>
<evidence type="ECO:0000313" key="4">
    <source>
        <dbReference type="EMBL" id="KDQ07524.1"/>
    </source>
</evidence>
<dbReference type="AlphaFoldDB" id="A0A067LWG3"/>
<evidence type="ECO:0000313" key="5">
    <source>
        <dbReference type="Proteomes" id="UP000027195"/>
    </source>
</evidence>
<dbReference type="InterPro" id="IPR045340">
    <property type="entry name" value="DUF6533"/>
</dbReference>
<keyword evidence="2" id="KW-1133">Transmembrane helix</keyword>
<proteinExistence type="predicted"/>
<evidence type="ECO:0000256" key="2">
    <source>
        <dbReference type="SAM" id="Phobius"/>
    </source>
</evidence>
<evidence type="ECO:0000259" key="3">
    <source>
        <dbReference type="Pfam" id="PF20151"/>
    </source>
</evidence>
<feature type="transmembrane region" description="Helical" evidence="2">
    <location>
        <begin position="249"/>
        <end position="266"/>
    </location>
</feature>
<feature type="transmembrane region" description="Helical" evidence="2">
    <location>
        <begin position="158"/>
        <end position="182"/>
    </location>
</feature>
<accession>A0A067LWG3</accession>
<keyword evidence="2" id="KW-0812">Transmembrane</keyword>